<evidence type="ECO:0000256" key="1">
    <source>
        <dbReference type="HAMAP-Rule" id="MF_01526"/>
    </source>
</evidence>
<dbReference type="InterPro" id="IPR023378">
    <property type="entry name" value="YheA/YmcA-like_dom_sf"/>
</dbReference>
<dbReference type="SUPFAM" id="SSF158622">
    <property type="entry name" value="YheA/YmcA-like"/>
    <property type="match status" value="1"/>
</dbReference>
<dbReference type="Proteomes" id="UP000076603">
    <property type="component" value="Unassembled WGS sequence"/>
</dbReference>
<comment type="similarity">
    <text evidence="1">Belongs to the UPF0342 family.</text>
</comment>
<keyword evidence="3" id="KW-1185">Reference proteome</keyword>
<dbReference type="AlphaFoldDB" id="A0A162UV34"/>
<dbReference type="RefSeq" id="WP_066619667.1">
    <property type="nucleotide sequence ID" value="NZ_FQXL01000009.1"/>
</dbReference>
<dbReference type="HAMAP" id="MF_01526">
    <property type="entry name" value="UPF0342"/>
    <property type="match status" value="1"/>
</dbReference>
<protein>
    <recommendedName>
        <fullName evidence="1">UPF0342 protein CLMAG_13680</fullName>
    </recommendedName>
</protein>
<sequence>MNIYDKAHEFAKELKNCPEVVQLREVSKKVKENEINAKILDDFRKLQFEAYSQQMQTGNISDEIKAKLNNIGSTIAANPSVAEYLQAEQKFSVMWDDVLKILNEAIGIDFSFGAAK</sequence>
<dbReference type="PATRIC" id="fig|1121326.3.peg.1338"/>
<evidence type="ECO:0000313" key="3">
    <source>
        <dbReference type="Proteomes" id="UP000076603"/>
    </source>
</evidence>
<organism evidence="2 3">
    <name type="scientific">Clostridium magnum DSM 2767</name>
    <dbReference type="NCBI Taxonomy" id="1121326"/>
    <lineage>
        <taxon>Bacteria</taxon>
        <taxon>Bacillati</taxon>
        <taxon>Bacillota</taxon>
        <taxon>Clostridia</taxon>
        <taxon>Eubacteriales</taxon>
        <taxon>Clostridiaceae</taxon>
        <taxon>Clostridium</taxon>
    </lineage>
</organism>
<name>A0A162UV34_9CLOT</name>
<dbReference type="Gene3D" id="1.20.1500.10">
    <property type="entry name" value="YheA/YmcA-like"/>
    <property type="match status" value="1"/>
</dbReference>
<proteinExistence type="inferred from homology"/>
<dbReference type="InterPro" id="IPR010368">
    <property type="entry name" value="Com_YlbF"/>
</dbReference>
<evidence type="ECO:0000313" key="2">
    <source>
        <dbReference type="EMBL" id="KZL94315.1"/>
    </source>
</evidence>
<accession>A0A162UV34</accession>
<comment type="caution">
    <text evidence="2">The sequence shown here is derived from an EMBL/GenBank/DDBJ whole genome shotgun (WGS) entry which is preliminary data.</text>
</comment>
<dbReference type="OrthoDB" id="9811402at2"/>
<reference evidence="2 3" key="1">
    <citation type="submission" date="2016-04" db="EMBL/GenBank/DDBJ databases">
        <title>Genome sequence of Clostridium magnum DSM 2767.</title>
        <authorList>
            <person name="Poehlein A."/>
            <person name="Uhlig R."/>
            <person name="Fischer R."/>
            <person name="Bahl H."/>
            <person name="Daniel R."/>
        </authorList>
    </citation>
    <scope>NUCLEOTIDE SEQUENCE [LARGE SCALE GENOMIC DNA]</scope>
    <source>
        <strain evidence="2 3">DSM 2767</strain>
    </source>
</reference>
<dbReference type="STRING" id="1121326.CLMAG_13680"/>
<gene>
    <name evidence="2" type="ORF">CLMAG_13680</name>
</gene>
<dbReference type="Pfam" id="PF06133">
    <property type="entry name" value="Com_YlbF"/>
    <property type="match status" value="1"/>
</dbReference>
<dbReference type="EMBL" id="LWAE01000001">
    <property type="protein sequence ID" value="KZL94315.1"/>
    <property type="molecule type" value="Genomic_DNA"/>
</dbReference>